<dbReference type="KEGG" id="obg:Verru16b_02223"/>
<gene>
    <name evidence="7" type="primary">rhtC</name>
    <name evidence="7" type="ORF">Verru16b_02223</name>
</gene>
<accession>A0A1D8AW86</accession>
<keyword evidence="4 6" id="KW-1133">Transmembrane helix</keyword>
<evidence type="ECO:0000256" key="3">
    <source>
        <dbReference type="ARBA" id="ARBA00022692"/>
    </source>
</evidence>
<keyword evidence="2" id="KW-1003">Cell membrane</keyword>
<dbReference type="PANTHER" id="PTHR30086">
    <property type="entry name" value="ARGININE EXPORTER PROTEIN ARGO"/>
    <property type="match status" value="1"/>
</dbReference>
<evidence type="ECO:0000256" key="1">
    <source>
        <dbReference type="ARBA" id="ARBA00004651"/>
    </source>
</evidence>
<evidence type="ECO:0000256" key="2">
    <source>
        <dbReference type="ARBA" id="ARBA00022475"/>
    </source>
</evidence>
<keyword evidence="5 6" id="KW-0472">Membrane</keyword>
<dbReference type="Proteomes" id="UP000095228">
    <property type="component" value="Chromosome"/>
</dbReference>
<dbReference type="Pfam" id="PF01810">
    <property type="entry name" value="LysE"/>
    <property type="match status" value="1"/>
</dbReference>
<keyword evidence="8" id="KW-1185">Reference proteome</keyword>
<sequence length="210" mass="22386">MADYLPEFFTLALAHALAVASPGPDFAIVLRQSLHHGRRTALWTSVGIGCGLSIHITYCLLGLGLFLKNSPAALLTVQALGAAYLAWIGLQALQARPRSGDIDLAGGPAEPSARAAWTTGFLVNLLNPKAALFFIALFPLAVSATTPRLVQVGYGVWMTVTTVAWFSFVSVVFARESVRRAFLRHGHWIDRALGVVFLGFAVSLALASLG</sequence>
<name>A0A1D8AW86_9BACT</name>
<dbReference type="InterPro" id="IPR001123">
    <property type="entry name" value="LeuE-type"/>
</dbReference>
<dbReference type="STRING" id="1838286.Verru16b_02223"/>
<dbReference type="PANTHER" id="PTHR30086:SF20">
    <property type="entry name" value="ARGININE EXPORTER PROTEIN ARGO-RELATED"/>
    <property type="match status" value="1"/>
</dbReference>
<dbReference type="PIRSF" id="PIRSF006324">
    <property type="entry name" value="LeuE"/>
    <property type="match status" value="1"/>
</dbReference>
<feature type="transmembrane region" description="Helical" evidence="6">
    <location>
        <begin position="130"/>
        <end position="150"/>
    </location>
</feature>
<dbReference type="PATRIC" id="fig|1838286.3.peg.2235"/>
<feature type="transmembrane region" description="Helical" evidence="6">
    <location>
        <begin position="188"/>
        <end position="209"/>
    </location>
</feature>
<evidence type="ECO:0000313" key="8">
    <source>
        <dbReference type="Proteomes" id="UP000095228"/>
    </source>
</evidence>
<dbReference type="OrthoDB" id="9784202at2"/>
<reference evidence="7 8" key="1">
    <citation type="submission" date="2016-06" db="EMBL/GenBank/DDBJ databases">
        <title>Three novel species with peptidoglycan cell walls form the new genus Lacunisphaera gen. nov. in the family Opitutaceae of the verrucomicrobial subdivision 4.</title>
        <authorList>
            <person name="Rast P."/>
            <person name="Gloeckner I."/>
            <person name="Jogler M."/>
            <person name="Boedeker C."/>
            <person name="Jeske O."/>
            <person name="Wiegand S."/>
            <person name="Reinhardt R."/>
            <person name="Schumann P."/>
            <person name="Rohde M."/>
            <person name="Spring S."/>
            <person name="Gloeckner F.O."/>
            <person name="Jogler C."/>
        </authorList>
    </citation>
    <scope>NUCLEOTIDE SEQUENCE [LARGE SCALE GENOMIC DNA]</scope>
    <source>
        <strain evidence="7 8">IG16b</strain>
    </source>
</reference>
<feature type="transmembrane region" description="Helical" evidence="6">
    <location>
        <begin position="42"/>
        <end position="66"/>
    </location>
</feature>
<comment type="subcellular location">
    <subcellularLocation>
        <location evidence="1">Cell membrane</location>
        <topology evidence="1">Multi-pass membrane protein</topology>
    </subcellularLocation>
</comment>
<dbReference type="GO" id="GO:0015171">
    <property type="term" value="F:amino acid transmembrane transporter activity"/>
    <property type="evidence" value="ECO:0007669"/>
    <property type="project" value="TreeGrafter"/>
</dbReference>
<evidence type="ECO:0000313" key="7">
    <source>
        <dbReference type="EMBL" id="AOS45147.1"/>
    </source>
</evidence>
<protein>
    <submittedName>
        <fullName evidence="7">Threonine efflux protein</fullName>
    </submittedName>
</protein>
<organism evidence="7 8">
    <name type="scientific">Lacunisphaera limnophila</name>
    <dbReference type="NCBI Taxonomy" id="1838286"/>
    <lineage>
        <taxon>Bacteria</taxon>
        <taxon>Pseudomonadati</taxon>
        <taxon>Verrucomicrobiota</taxon>
        <taxon>Opitutia</taxon>
        <taxon>Opitutales</taxon>
        <taxon>Opitutaceae</taxon>
        <taxon>Lacunisphaera</taxon>
    </lineage>
</organism>
<dbReference type="EMBL" id="CP016094">
    <property type="protein sequence ID" value="AOS45147.1"/>
    <property type="molecule type" value="Genomic_DNA"/>
</dbReference>
<evidence type="ECO:0000256" key="4">
    <source>
        <dbReference type="ARBA" id="ARBA00022989"/>
    </source>
</evidence>
<keyword evidence="3 6" id="KW-0812">Transmembrane</keyword>
<feature type="transmembrane region" description="Helical" evidence="6">
    <location>
        <begin position="12"/>
        <end position="30"/>
    </location>
</feature>
<dbReference type="RefSeq" id="WP_069962331.1">
    <property type="nucleotide sequence ID" value="NZ_CP016094.1"/>
</dbReference>
<feature type="transmembrane region" description="Helical" evidence="6">
    <location>
        <begin position="156"/>
        <end position="176"/>
    </location>
</feature>
<proteinExistence type="predicted"/>
<feature type="transmembrane region" description="Helical" evidence="6">
    <location>
        <begin position="72"/>
        <end position="90"/>
    </location>
</feature>
<dbReference type="AlphaFoldDB" id="A0A1D8AW86"/>
<dbReference type="GO" id="GO:0005886">
    <property type="term" value="C:plasma membrane"/>
    <property type="evidence" value="ECO:0007669"/>
    <property type="project" value="UniProtKB-SubCell"/>
</dbReference>
<evidence type="ECO:0000256" key="5">
    <source>
        <dbReference type="ARBA" id="ARBA00023136"/>
    </source>
</evidence>
<evidence type="ECO:0000256" key="6">
    <source>
        <dbReference type="SAM" id="Phobius"/>
    </source>
</evidence>